<reference evidence="1 2" key="1">
    <citation type="submission" date="2019-01" db="EMBL/GenBank/DDBJ databases">
        <title>Draft genome sequences of the type strains of six Macrococcus species.</title>
        <authorList>
            <person name="Mazhar S."/>
            <person name="Altermann E."/>
            <person name="Hill C."/>
            <person name="Mcauliffe O."/>
        </authorList>
    </citation>
    <scope>NUCLEOTIDE SEQUENCE [LARGE SCALE GENOMIC DNA]</scope>
    <source>
        <strain evidence="1 2">CCM4815</strain>
    </source>
</reference>
<name>A0A4R6BWN5_9STAP</name>
<protein>
    <submittedName>
        <fullName evidence="1">Uncharacterized protein</fullName>
    </submittedName>
</protein>
<evidence type="ECO:0000313" key="1">
    <source>
        <dbReference type="EMBL" id="TDM12884.1"/>
    </source>
</evidence>
<organism evidence="1 2">
    <name type="scientific">Macrococcus lamae</name>
    <dbReference type="NCBI Taxonomy" id="198484"/>
    <lineage>
        <taxon>Bacteria</taxon>
        <taxon>Bacillati</taxon>
        <taxon>Bacillota</taxon>
        <taxon>Bacilli</taxon>
        <taxon>Bacillales</taxon>
        <taxon>Staphylococcaceae</taxon>
        <taxon>Macrococcus</taxon>
    </lineage>
</organism>
<dbReference type="OrthoDB" id="2418423at2"/>
<accession>A0A4R6BWN5</accession>
<evidence type="ECO:0000313" key="2">
    <source>
        <dbReference type="Proteomes" id="UP000294802"/>
    </source>
</evidence>
<sequence length="104" mass="11372">MKVIQKANCNNSPKNQTIADLVKSILLGDELSINNIYAPGLASINLPEFKNIDEMIIETAISHGKVGSSLCSYQVDNAEKYIGFFIEFKTHKAKDVSQIIVTAG</sequence>
<dbReference type="EMBL" id="SCWB01000002">
    <property type="protein sequence ID" value="TDM12884.1"/>
    <property type="molecule type" value="Genomic_DNA"/>
</dbReference>
<dbReference type="AlphaFoldDB" id="A0A4R6BWN5"/>
<comment type="caution">
    <text evidence="1">The sequence shown here is derived from an EMBL/GenBank/DDBJ whole genome shotgun (WGS) entry which is preliminary data.</text>
</comment>
<dbReference type="RefSeq" id="WP_133443093.1">
    <property type="nucleotide sequence ID" value="NZ_SCWB01000002.1"/>
</dbReference>
<gene>
    <name evidence="1" type="ORF">ERX29_02460</name>
</gene>
<proteinExistence type="predicted"/>
<dbReference type="Proteomes" id="UP000294802">
    <property type="component" value="Unassembled WGS sequence"/>
</dbReference>
<keyword evidence="2" id="KW-1185">Reference proteome</keyword>